<evidence type="ECO:0000256" key="4">
    <source>
        <dbReference type="PROSITE-ProRule" id="PRU01100"/>
    </source>
</evidence>
<dbReference type="SUPFAM" id="SSF49785">
    <property type="entry name" value="Galactose-binding domain-like"/>
    <property type="match status" value="1"/>
</dbReference>
<organism evidence="8 9">
    <name type="scientific">Discina gigas</name>
    <dbReference type="NCBI Taxonomy" id="1032678"/>
    <lineage>
        <taxon>Eukaryota</taxon>
        <taxon>Fungi</taxon>
        <taxon>Dikarya</taxon>
        <taxon>Ascomycota</taxon>
        <taxon>Pezizomycotina</taxon>
        <taxon>Pezizomycetes</taxon>
        <taxon>Pezizales</taxon>
        <taxon>Discinaceae</taxon>
        <taxon>Discina</taxon>
    </lineage>
</organism>
<dbReference type="InterPro" id="IPR008979">
    <property type="entry name" value="Galactose-bd-like_sf"/>
</dbReference>
<comment type="caution">
    <text evidence="8">The sequence shown here is derived from an EMBL/GenBank/DDBJ whole genome shotgun (WGS) entry which is preliminary data.</text>
</comment>
<dbReference type="Gene3D" id="2.60.120.260">
    <property type="entry name" value="Galactose-binding domain-like"/>
    <property type="match status" value="1"/>
</dbReference>
<name>A0ABR3GDP8_9PEZI</name>
<dbReference type="PANTHER" id="PTHR40079:SF4">
    <property type="entry name" value="GH26 DOMAIN-CONTAINING PROTEIN-RELATED"/>
    <property type="match status" value="1"/>
</dbReference>
<feature type="active site" description="Proton donor" evidence="4">
    <location>
        <position position="314"/>
    </location>
</feature>
<dbReference type="PROSITE" id="PS51764">
    <property type="entry name" value="GH26"/>
    <property type="match status" value="1"/>
</dbReference>
<keyword evidence="9" id="KW-1185">Reference proteome</keyword>
<dbReference type="PROSITE" id="PS51175">
    <property type="entry name" value="CBM6"/>
    <property type="match status" value="1"/>
</dbReference>
<dbReference type="EMBL" id="JBBBZM010000108">
    <property type="protein sequence ID" value="KAL0633953.1"/>
    <property type="molecule type" value="Genomic_DNA"/>
</dbReference>
<keyword evidence="3 4" id="KW-0326">Glycosidase</keyword>
<keyword evidence="2 4" id="KW-0378">Hydrolase</keyword>
<evidence type="ECO:0008006" key="10">
    <source>
        <dbReference type="Google" id="ProtNLM"/>
    </source>
</evidence>
<gene>
    <name evidence="8" type="ORF">Q9L58_007136</name>
</gene>
<feature type="chain" id="PRO_5047168496" description="Mannan endo-1,4-beta-mannosidase" evidence="5">
    <location>
        <begin position="22"/>
        <end position="482"/>
    </location>
</feature>
<dbReference type="PANTHER" id="PTHR40079">
    <property type="entry name" value="MANNAN ENDO-1,4-BETA-MANNOSIDASE E-RELATED"/>
    <property type="match status" value="1"/>
</dbReference>
<dbReference type="InterPro" id="IPR005084">
    <property type="entry name" value="CBM6"/>
</dbReference>
<evidence type="ECO:0000313" key="9">
    <source>
        <dbReference type="Proteomes" id="UP001447188"/>
    </source>
</evidence>
<evidence type="ECO:0000256" key="1">
    <source>
        <dbReference type="ARBA" id="ARBA00007754"/>
    </source>
</evidence>
<dbReference type="InterPro" id="IPR022790">
    <property type="entry name" value="GH26_dom"/>
</dbReference>
<dbReference type="Pfam" id="PF16990">
    <property type="entry name" value="CBM_35"/>
    <property type="match status" value="1"/>
</dbReference>
<dbReference type="Proteomes" id="UP001447188">
    <property type="component" value="Unassembled WGS sequence"/>
</dbReference>
<evidence type="ECO:0000256" key="2">
    <source>
        <dbReference type="ARBA" id="ARBA00022801"/>
    </source>
</evidence>
<evidence type="ECO:0000259" key="7">
    <source>
        <dbReference type="PROSITE" id="PS51764"/>
    </source>
</evidence>
<protein>
    <recommendedName>
        <fullName evidence="10">Mannan endo-1,4-beta-mannosidase</fullName>
    </recommendedName>
</protein>
<dbReference type="PRINTS" id="PR00739">
    <property type="entry name" value="GLHYDRLASE26"/>
</dbReference>
<accession>A0ABR3GDP8</accession>
<evidence type="ECO:0000256" key="3">
    <source>
        <dbReference type="ARBA" id="ARBA00023295"/>
    </source>
</evidence>
<dbReference type="Gene3D" id="3.20.20.80">
    <property type="entry name" value="Glycosidases"/>
    <property type="match status" value="1"/>
</dbReference>
<evidence type="ECO:0000256" key="5">
    <source>
        <dbReference type="SAM" id="SignalP"/>
    </source>
</evidence>
<dbReference type="Pfam" id="PF02156">
    <property type="entry name" value="Glyco_hydro_26"/>
    <property type="match status" value="1"/>
</dbReference>
<evidence type="ECO:0000313" key="8">
    <source>
        <dbReference type="EMBL" id="KAL0633953.1"/>
    </source>
</evidence>
<keyword evidence="5" id="KW-0732">Signal</keyword>
<feature type="active site" description="Nucleophile" evidence="4">
    <location>
        <position position="407"/>
    </location>
</feature>
<feature type="domain" description="GH26" evidence="7">
    <location>
        <begin position="163"/>
        <end position="458"/>
    </location>
</feature>
<dbReference type="InterPro" id="IPR017853">
    <property type="entry name" value="GH"/>
</dbReference>
<feature type="signal peptide" evidence="5">
    <location>
        <begin position="1"/>
        <end position="21"/>
    </location>
</feature>
<evidence type="ECO:0000259" key="6">
    <source>
        <dbReference type="PROSITE" id="PS51175"/>
    </source>
</evidence>
<dbReference type="CDD" id="cd04086">
    <property type="entry name" value="CBM35_mannanase-like"/>
    <property type="match status" value="1"/>
</dbReference>
<comment type="similarity">
    <text evidence="1 4">Belongs to the glycosyl hydrolase 26 family.</text>
</comment>
<proteinExistence type="inferred from homology"/>
<feature type="domain" description="CBM6" evidence="6">
    <location>
        <begin position="24"/>
        <end position="142"/>
    </location>
</feature>
<reference evidence="8 9" key="1">
    <citation type="submission" date="2024-02" db="EMBL/GenBank/DDBJ databases">
        <title>Discinaceae phylogenomics.</title>
        <authorList>
            <person name="Dirks A.C."/>
            <person name="James T.Y."/>
        </authorList>
    </citation>
    <scope>NUCLEOTIDE SEQUENCE [LARGE SCALE GENOMIC DNA]</scope>
    <source>
        <strain evidence="8 9">ACD0624</strain>
    </source>
</reference>
<sequence>MGSRFFSAGVLALSLLSRVFAQTVTYQAEDASLTGVIVASASPGFSGTGYVDGIDDGTDQIVFTVNSDTQKLYDLAIAYLGPYGSKYTRISLNGGAGGDVSLPASDTWTTAGAGQVLLNAGVNTIAVQSNWGYYLVDALLVTPSAPRAPHQVSSVLMNPGATTGAKALMKFLVSNYGTKYISGQQDPVSLAWVEKNIGKTPAIIGLDLIEYSPSRVEHGSTSTAIEDAIAFDKRGGIVTFCWHWNAPVGLYDVAGKEWWRGFYTDSTDFNIATAIGNPGSANYTLLLRDIDAIAKQLLRLQDAGVPVLWRPLHEAEGAWFWWGAQGAEPCKALWALVYDRLTNYHKLNNLIWIWNSVAADWYPGDATVDVLAYDSYPSTPGDHGPLSATYNALLALGGDKKLIATSEVGTIPDPELTELYGSNWSWFVTWNSFVEDGAANSLSFLQRIYSSAYVLTLDEIQGWKGPSTTGKKSVCFGGGRVY</sequence>
<dbReference type="SUPFAM" id="SSF51445">
    <property type="entry name" value="(Trans)glycosidases"/>
    <property type="match status" value="1"/>
</dbReference>
<dbReference type="InterPro" id="IPR000805">
    <property type="entry name" value="Glyco_hydro_26"/>
</dbReference>